<feature type="transmembrane region" description="Helical" evidence="1">
    <location>
        <begin position="75"/>
        <end position="92"/>
    </location>
</feature>
<evidence type="ECO:0000313" key="3">
    <source>
        <dbReference type="Proteomes" id="UP001156903"/>
    </source>
</evidence>
<evidence type="ECO:0008006" key="4">
    <source>
        <dbReference type="Google" id="ProtNLM"/>
    </source>
</evidence>
<feature type="transmembrane region" description="Helical" evidence="1">
    <location>
        <begin position="6"/>
        <end position="30"/>
    </location>
</feature>
<keyword evidence="3" id="KW-1185">Reference proteome</keyword>
<protein>
    <recommendedName>
        <fullName evidence="4">EI24 domain-containing protein</fullName>
    </recommendedName>
</protein>
<gene>
    <name evidence="2" type="ORF">GCM10007935_27350</name>
</gene>
<accession>A0ABQ6C5S6</accession>
<dbReference type="EMBL" id="BSPB01000023">
    <property type="protein sequence ID" value="GLS15300.1"/>
    <property type="molecule type" value="Genomic_DNA"/>
</dbReference>
<comment type="caution">
    <text evidence="2">The sequence shown here is derived from an EMBL/GenBank/DDBJ whole genome shotgun (WGS) entry which is preliminary data.</text>
</comment>
<evidence type="ECO:0000313" key="2">
    <source>
        <dbReference type="EMBL" id="GLS15300.1"/>
    </source>
</evidence>
<keyword evidence="1" id="KW-0472">Membrane</keyword>
<sequence length="227" mass="24599">MTWTWQGFLAATSALVGAAAVLLHLIGNAVHQSYLDKWGIDAGQFPKSTDWLVIQGYYGLWNALGVALSSLMSNVLWVIVAGTLLALYVAALKSKWNPLEDWESEMPRWVARWPESVRKGLLLALMGGFISIALIPVMFSLFVFAGLPALVGQGIGEELAVRHARDFSRGCAASKSACIRLLKGGVLVSEGYLIDSSGSHIALLDSTLKKARVIERAGLELQATRYP</sequence>
<organism evidence="2 3">
    <name type="scientific">Hydrogenophaga electricum</name>
    <dbReference type="NCBI Taxonomy" id="1230953"/>
    <lineage>
        <taxon>Bacteria</taxon>
        <taxon>Pseudomonadati</taxon>
        <taxon>Pseudomonadota</taxon>
        <taxon>Betaproteobacteria</taxon>
        <taxon>Burkholderiales</taxon>
        <taxon>Comamonadaceae</taxon>
        <taxon>Hydrogenophaga</taxon>
    </lineage>
</organism>
<reference evidence="3" key="1">
    <citation type="journal article" date="2019" name="Int. J. Syst. Evol. Microbiol.">
        <title>The Global Catalogue of Microorganisms (GCM) 10K type strain sequencing project: providing services to taxonomists for standard genome sequencing and annotation.</title>
        <authorList>
            <consortium name="The Broad Institute Genomics Platform"/>
            <consortium name="The Broad Institute Genome Sequencing Center for Infectious Disease"/>
            <person name="Wu L."/>
            <person name="Ma J."/>
        </authorList>
    </citation>
    <scope>NUCLEOTIDE SEQUENCE [LARGE SCALE GENOMIC DNA]</scope>
    <source>
        <strain evidence="3">NBRC 109341</strain>
    </source>
</reference>
<feature type="transmembrane region" description="Helical" evidence="1">
    <location>
        <begin position="121"/>
        <end position="147"/>
    </location>
</feature>
<keyword evidence="1" id="KW-1133">Transmembrane helix</keyword>
<proteinExistence type="predicted"/>
<evidence type="ECO:0000256" key="1">
    <source>
        <dbReference type="SAM" id="Phobius"/>
    </source>
</evidence>
<dbReference type="Proteomes" id="UP001156903">
    <property type="component" value="Unassembled WGS sequence"/>
</dbReference>
<name>A0ABQ6C5S6_9BURK</name>
<keyword evidence="1" id="KW-0812">Transmembrane</keyword>